<dbReference type="Proteomes" id="UP000604046">
    <property type="component" value="Unassembled WGS sequence"/>
</dbReference>
<protein>
    <submittedName>
        <fullName evidence="2">Uncharacterized protein</fullName>
    </submittedName>
</protein>
<feature type="region of interest" description="Disordered" evidence="1">
    <location>
        <begin position="1"/>
        <end position="83"/>
    </location>
</feature>
<reference evidence="2" key="1">
    <citation type="submission" date="2021-02" db="EMBL/GenBank/DDBJ databases">
        <authorList>
            <person name="Dougan E. K."/>
            <person name="Rhodes N."/>
            <person name="Thang M."/>
            <person name="Chan C."/>
        </authorList>
    </citation>
    <scope>NUCLEOTIDE SEQUENCE</scope>
</reference>
<proteinExistence type="predicted"/>
<evidence type="ECO:0000313" key="3">
    <source>
        <dbReference type="Proteomes" id="UP000604046"/>
    </source>
</evidence>
<sequence length="179" mass="19923">MRLFGIPKREEGEPLEAPEPQTQDSARSARSGESPSQSSNGGDNQSFGQMKLVIKNTFIGGYEENQDEDPPRTLARSASDSKLDCTSSASSVLFWYPQHPGLDFSPDTCQPDFIELLTCARDMKKGGREGETGREGQRGREGERERGRDGIGREEERERGEEDRGGRREGGGRRREGER</sequence>
<feature type="region of interest" description="Disordered" evidence="1">
    <location>
        <begin position="123"/>
        <end position="179"/>
    </location>
</feature>
<dbReference type="OrthoDB" id="436559at2759"/>
<evidence type="ECO:0000256" key="1">
    <source>
        <dbReference type="SAM" id="MobiDB-lite"/>
    </source>
</evidence>
<gene>
    <name evidence="2" type="ORF">SNAT2548_LOCUS13209</name>
</gene>
<comment type="caution">
    <text evidence="2">The sequence shown here is derived from an EMBL/GenBank/DDBJ whole genome shotgun (WGS) entry which is preliminary data.</text>
</comment>
<name>A0A812M2C9_9DINO</name>
<organism evidence="2 3">
    <name type="scientific">Symbiodinium natans</name>
    <dbReference type="NCBI Taxonomy" id="878477"/>
    <lineage>
        <taxon>Eukaryota</taxon>
        <taxon>Sar</taxon>
        <taxon>Alveolata</taxon>
        <taxon>Dinophyceae</taxon>
        <taxon>Suessiales</taxon>
        <taxon>Symbiodiniaceae</taxon>
        <taxon>Symbiodinium</taxon>
    </lineage>
</organism>
<feature type="compositionally biased region" description="Polar residues" evidence="1">
    <location>
        <begin position="20"/>
        <end position="48"/>
    </location>
</feature>
<evidence type="ECO:0000313" key="2">
    <source>
        <dbReference type="EMBL" id="CAE7256795.1"/>
    </source>
</evidence>
<keyword evidence="3" id="KW-1185">Reference proteome</keyword>
<accession>A0A812M2C9</accession>
<dbReference type="AlphaFoldDB" id="A0A812M2C9"/>
<dbReference type="EMBL" id="CAJNDS010001369">
    <property type="protein sequence ID" value="CAE7256795.1"/>
    <property type="molecule type" value="Genomic_DNA"/>
</dbReference>